<sequence length="112" mass="12650">MANKSFHLTTYDAAELLEAQQRTIRFGLSCPKIPSPCGRLLTPERHDNFPTRFVMPLENRALEACVVSPDICAQQSSCHKSRVDCYGRKAGNVLPRFQLNFIGITFSQAWAY</sequence>
<dbReference type="Proteomes" id="UP001319121">
    <property type="component" value="Chromosome"/>
</dbReference>
<gene>
    <name evidence="1" type="ORF">FGKAn22_03790</name>
</gene>
<evidence type="ECO:0000313" key="2">
    <source>
        <dbReference type="Proteomes" id="UP001319121"/>
    </source>
</evidence>
<keyword evidence="2" id="KW-1185">Reference proteome</keyword>
<proteinExistence type="predicted"/>
<dbReference type="AlphaFoldDB" id="A0AAN1SY01"/>
<evidence type="ECO:0000313" key="1">
    <source>
        <dbReference type="EMBL" id="BBI98686.1"/>
    </source>
</evidence>
<organism evidence="1 2">
    <name type="scientific">Ferrigenium kumadai</name>
    <dbReference type="NCBI Taxonomy" id="1682490"/>
    <lineage>
        <taxon>Bacteria</taxon>
        <taxon>Pseudomonadati</taxon>
        <taxon>Pseudomonadota</taxon>
        <taxon>Betaproteobacteria</taxon>
        <taxon>Nitrosomonadales</taxon>
        <taxon>Gallionellaceae</taxon>
        <taxon>Ferrigenium</taxon>
    </lineage>
</organism>
<protein>
    <submittedName>
        <fullName evidence="1">Uncharacterized protein</fullName>
    </submittedName>
</protein>
<name>A0AAN1SY01_9PROT</name>
<reference evidence="1 2" key="1">
    <citation type="submission" date="2019-03" db="EMBL/GenBank/DDBJ databases">
        <title>Complete genome sequence of Ferrigenium kumadai strain An22, a microaerophilic iron-oxidizing bacterium isolated from a paddy field soil.</title>
        <authorList>
            <person name="Watanabe T."/>
            <person name="Asakawa S."/>
        </authorList>
    </citation>
    <scope>NUCLEOTIDE SEQUENCE [LARGE SCALE GENOMIC DNA]</scope>
    <source>
        <strain evidence="1 2">An22</strain>
    </source>
</reference>
<dbReference type="EMBL" id="AP019536">
    <property type="protein sequence ID" value="BBI98686.1"/>
    <property type="molecule type" value="Genomic_DNA"/>
</dbReference>
<accession>A0AAN1SY01</accession>
<dbReference type="KEGG" id="fku:FGKAn22_03790"/>